<name>O45537_CAEEL</name>
<dbReference type="AGR" id="WB:WBGene00009863"/>
<gene>
    <name evidence="1" type="ORF">CELE_F49B2.3</name>
    <name evidence="1 3" type="ORF">F49B2.3</name>
</gene>
<dbReference type="InParanoid" id="O45537"/>
<accession>O45537</accession>
<reference evidence="1 2" key="1">
    <citation type="journal article" date="1998" name="Science">
        <title>Genome sequence of the nematode C. elegans: a platform for investigating biology.</title>
        <authorList>
            <consortium name="The C. elegans sequencing consortium"/>
            <person name="Sulson J.E."/>
            <person name="Waterston R."/>
        </authorList>
    </citation>
    <scope>NUCLEOTIDE SEQUENCE [LARGE SCALE GENOMIC DNA]</scope>
    <source>
        <strain evidence="1 2">Bristol N2</strain>
    </source>
</reference>
<proteinExistence type="predicted"/>
<dbReference type="WormBase" id="F49B2.3">
    <property type="protein sequence ID" value="CE53711"/>
    <property type="gene ID" value="WBGene00009863"/>
</dbReference>
<keyword evidence="2" id="KW-1185">Reference proteome</keyword>
<protein>
    <submittedName>
        <fullName evidence="1">C2H2-type domain-containing protein</fullName>
    </submittedName>
</protein>
<sequence>MIPAPLFLDQVVPGWEWERADELNQALRRLGPVELGTIAHGTVRGILRFYPGDARTPVRHNGQMAPVRTVYARSYTTELRHERWSLVNLKKVSQQALSHCEKYFVRNGSPEPLRGRLRGIPATAPPPLVSDLELSQFDKLPAMTRAMSCPVCLVRYSDFGQLQQHLLEDNPPRLHANSMVHTAPHVLQDWVRLAVRKLGHGSLTHFGLGWFEKIGFEAPEIFEVSKI</sequence>
<organism evidence="1 2">
    <name type="scientific">Caenorhabditis elegans</name>
    <dbReference type="NCBI Taxonomy" id="6239"/>
    <lineage>
        <taxon>Eukaryota</taxon>
        <taxon>Metazoa</taxon>
        <taxon>Ecdysozoa</taxon>
        <taxon>Nematoda</taxon>
        <taxon>Chromadorea</taxon>
        <taxon>Rhabditida</taxon>
        <taxon>Rhabditina</taxon>
        <taxon>Rhabditomorpha</taxon>
        <taxon>Rhabditoidea</taxon>
        <taxon>Rhabditidae</taxon>
        <taxon>Peloderinae</taxon>
        <taxon>Caenorhabditis</taxon>
    </lineage>
</organism>
<dbReference type="HOGENOM" id="CLU_863903_0_0_1"/>
<evidence type="ECO:0000313" key="3">
    <source>
        <dbReference type="WormBase" id="F49B2.3"/>
    </source>
</evidence>
<dbReference type="Proteomes" id="UP000001940">
    <property type="component" value="Chromosome I"/>
</dbReference>
<dbReference type="PIR" id="T22403">
    <property type="entry name" value="T22403"/>
</dbReference>
<dbReference type="Bgee" id="WBGene00009863">
    <property type="expression patterns" value="Expressed in embryo"/>
</dbReference>
<dbReference type="UCSC" id="F49B2.3">
    <property type="organism name" value="c. elegans"/>
</dbReference>
<evidence type="ECO:0000313" key="1">
    <source>
        <dbReference type="EMBL" id="CAB04425.2"/>
    </source>
</evidence>
<evidence type="ECO:0000313" key="2">
    <source>
        <dbReference type="Proteomes" id="UP000001940"/>
    </source>
</evidence>
<dbReference type="AlphaFoldDB" id="O45537"/>
<dbReference type="EMBL" id="BX284601">
    <property type="protein sequence ID" value="CAB04425.2"/>
    <property type="molecule type" value="Genomic_DNA"/>
</dbReference>